<reference evidence="2" key="1">
    <citation type="journal article" date="2020" name="mSystems">
        <title>Genome- and Community-Level Interaction Insights into Carbon Utilization and Element Cycling Functions of Hydrothermarchaeota in Hydrothermal Sediment.</title>
        <authorList>
            <person name="Zhou Z."/>
            <person name="Liu Y."/>
            <person name="Xu W."/>
            <person name="Pan J."/>
            <person name="Luo Z.H."/>
            <person name="Li M."/>
        </authorList>
    </citation>
    <scope>NUCLEOTIDE SEQUENCE [LARGE SCALE GENOMIC DNA]</scope>
    <source>
        <strain evidence="2">SpSt-751</strain>
    </source>
</reference>
<comment type="caution">
    <text evidence="2">The sequence shown here is derived from an EMBL/GenBank/DDBJ whole genome shotgun (WGS) entry which is preliminary data.</text>
</comment>
<feature type="region of interest" description="Disordered" evidence="1">
    <location>
        <begin position="45"/>
        <end position="64"/>
    </location>
</feature>
<proteinExistence type="predicted"/>
<evidence type="ECO:0000256" key="1">
    <source>
        <dbReference type="SAM" id="MobiDB-lite"/>
    </source>
</evidence>
<dbReference type="EMBL" id="DTGA01000097">
    <property type="protein sequence ID" value="HGB31063.1"/>
    <property type="molecule type" value="Genomic_DNA"/>
</dbReference>
<sequence>MKKGNEKKNWKTNFEKHLIFLDFSIVALRKKVDRILKELHFSRKRRVKGSSKSKVAGKQYEKNQ</sequence>
<name>A0A7C3SNE1_9BACT</name>
<dbReference type="AlphaFoldDB" id="A0A7C3SNE1"/>
<evidence type="ECO:0000313" key="2">
    <source>
        <dbReference type="EMBL" id="HGB31063.1"/>
    </source>
</evidence>
<accession>A0A7C3SNE1</accession>
<organism evidence="2">
    <name type="scientific">Dictyoglomus turgidum</name>
    <dbReference type="NCBI Taxonomy" id="513050"/>
    <lineage>
        <taxon>Bacteria</taxon>
        <taxon>Pseudomonadati</taxon>
        <taxon>Dictyoglomota</taxon>
        <taxon>Dictyoglomia</taxon>
        <taxon>Dictyoglomales</taxon>
        <taxon>Dictyoglomaceae</taxon>
        <taxon>Dictyoglomus</taxon>
    </lineage>
</organism>
<protein>
    <submittedName>
        <fullName evidence="2">Uncharacterized protein</fullName>
    </submittedName>
</protein>
<gene>
    <name evidence="2" type="ORF">ENV35_04220</name>
</gene>